<evidence type="ECO:0000256" key="1">
    <source>
        <dbReference type="ARBA" id="ARBA00022737"/>
    </source>
</evidence>
<feature type="domain" description="F5/8 type C" evidence="6">
    <location>
        <begin position="868"/>
        <end position="1028"/>
    </location>
</feature>
<dbReference type="PRINTS" id="PR00722">
    <property type="entry name" value="CHYMOTRYPSIN"/>
</dbReference>
<dbReference type="SUPFAM" id="SSF49785">
    <property type="entry name" value="Galactose-binding domain-like"/>
    <property type="match status" value="2"/>
</dbReference>
<dbReference type="InterPro" id="IPR008979">
    <property type="entry name" value="Galactose-bd-like_sf"/>
</dbReference>
<feature type="domain" description="Peptidase S1" evidence="7">
    <location>
        <begin position="1170"/>
        <end position="1411"/>
    </location>
</feature>
<dbReference type="Pfam" id="PF00431">
    <property type="entry name" value="CUB"/>
    <property type="match status" value="6"/>
</dbReference>
<feature type="domain" description="CUB" evidence="5">
    <location>
        <begin position="572"/>
        <end position="682"/>
    </location>
</feature>
<evidence type="ECO:0000256" key="2">
    <source>
        <dbReference type="ARBA" id="ARBA00023157"/>
    </source>
</evidence>
<dbReference type="InterPro" id="IPR000421">
    <property type="entry name" value="FA58C"/>
</dbReference>
<evidence type="ECO:0000259" key="6">
    <source>
        <dbReference type="PROSITE" id="PS50022"/>
    </source>
</evidence>
<accession>A0ABN8QT10</accession>
<feature type="region of interest" description="Disordered" evidence="4">
    <location>
        <begin position="551"/>
        <end position="577"/>
    </location>
</feature>
<reference evidence="8 9" key="1">
    <citation type="submission" date="2022-05" db="EMBL/GenBank/DDBJ databases">
        <authorList>
            <consortium name="Genoscope - CEA"/>
            <person name="William W."/>
        </authorList>
    </citation>
    <scope>NUCLEOTIDE SEQUENCE [LARGE SCALE GENOMIC DNA]</scope>
</reference>
<dbReference type="SUPFAM" id="SSF49854">
    <property type="entry name" value="Spermadhesin, CUB domain"/>
    <property type="match status" value="6"/>
</dbReference>
<evidence type="ECO:0000256" key="3">
    <source>
        <dbReference type="PROSITE-ProRule" id="PRU00059"/>
    </source>
</evidence>
<dbReference type="PROSITE" id="PS01180">
    <property type="entry name" value="CUB"/>
    <property type="match status" value="6"/>
</dbReference>
<comment type="caution">
    <text evidence="8">The sequence shown here is derived from an EMBL/GenBank/DDBJ whole genome shotgun (WGS) entry which is preliminary data.</text>
</comment>
<feature type="compositionally biased region" description="Low complexity" evidence="4">
    <location>
        <begin position="553"/>
        <end position="567"/>
    </location>
</feature>
<feature type="domain" description="F5/8 type C" evidence="6">
    <location>
        <begin position="712"/>
        <end position="863"/>
    </location>
</feature>
<organism evidence="8 9">
    <name type="scientific">Porites lobata</name>
    <dbReference type="NCBI Taxonomy" id="104759"/>
    <lineage>
        <taxon>Eukaryota</taxon>
        <taxon>Metazoa</taxon>
        <taxon>Cnidaria</taxon>
        <taxon>Anthozoa</taxon>
        <taxon>Hexacorallia</taxon>
        <taxon>Scleractinia</taxon>
        <taxon>Fungiina</taxon>
        <taxon>Poritidae</taxon>
        <taxon>Porites</taxon>
    </lineage>
</organism>
<dbReference type="Pfam" id="PF00754">
    <property type="entry name" value="F5_F8_type_C"/>
    <property type="match status" value="2"/>
</dbReference>
<proteinExistence type="predicted"/>
<dbReference type="Pfam" id="PF00089">
    <property type="entry name" value="Trypsin"/>
    <property type="match status" value="2"/>
</dbReference>
<dbReference type="InterPro" id="IPR018114">
    <property type="entry name" value="TRYPSIN_HIS"/>
</dbReference>
<dbReference type="Gene3D" id="2.60.120.260">
    <property type="entry name" value="Galactose-binding domain-like"/>
    <property type="match status" value="2"/>
</dbReference>
<dbReference type="CDD" id="cd00057">
    <property type="entry name" value="FA58C"/>
    <property type="match status" value="2"/>
</dbReference>
<dbReference type="InterPro" id="IPR001254">
    <property type="entry name" value="Trypsin_dom"/>
</dbReference>
<dbReference type="SUPFAM" id="SSF50494">
    <property type="entry name" value="Trypsin-like serine proteases"/>
    <property type="match status" value="2"/>
</dbReference>
<keyword evidence="1" id="KW-0677">Repeat</keyword>
<evidence type="ECO:0000256" key="4">
    <source>
        <dbReference type="SAM" id="MobiDB-lite"/>
    </source>
</evidence>
<dbReference type="PROSITE" id="PS01285">
    <property type="entry name" value="FA58C_1"/>
    <property type="match status" value="2"/>
</dbReference>
<sequence>MNIPGLKAQLVDDCGGLMEGESGSIQTPRYPLDYPVDKVCSWIIRLQPGEKVVLSFETFSLEDHLFCQYDYVIIRDGSSSKSPMVGKFCGEDRPATITSTSNHLWIDFRSDSSTTAQGFKAVWKTEKIEISSTSTISTTKPSPTPTTAKECGGQMTGESGFFTTPNYPKSYPSNMECEWTIVTSHGYTIELKFEEFNLENSGACLYDFVDVRDGSSEFSSLINRFCASSIIAPIRSSDNSLFIKFKSDSNVSETGFRASWRRVPFGTSTIQASTTQIPSTRAASSTQATTTQATSTRKISTTPTPINACGGVLSGEGGQITSPGYPKEYPLNKQCTWVISAPNGKAVKLQFKEFELEKHFSCRYDYLEVKDSDEQQKPLLGKYCGDAIPSPVQSSGSTMYVKFYSDGLNAYRGFALNWHTIDGPSRPPGPISPECGGRLNQMSGSIKSPRYPENYPENVQCEWVIELPSPYKIRLDFMELQLENSMSCQYDFVLVMDGPPASPAPLGKFCGNSTQEYIESRSNVMTILFKSDSTKTKKGFEAYWFAQRRPMEPSTTSSTTPSKSPSTEIKECGGNLTKPSSDLFSPFYPMPSYEPADCVWVLSVYEGNTIALGFNEFDLLGDKDCTSEYVELRDGGSQSSPLLGRFCKSAPLVVIGKKSKMWLKYHTDGTGRKGFEATWTTMAQALKPMQPNGSKAGDLDNKQPLPYPPRKCGDALGFESGEIKDGQLSVSSVWMGVNTFGPQNARLNNQKWPQGWSADPSDQNPWLNVSLDADYVITGIATQGYGNPVFSEWVESYYILWLDSEAGEVYYQENGKVKAFEGNSDHNTVVRHILNQPFITKQVTIRPKKVKGSTGLRIELYGCKLEDCQEPLGLENRNIKDEQLTASSAWDNDKEQFGAQRARLNLNRWPQGWTAHVEDRSPWLQVNLKNPYIITRIATQGFGGHINQWVKKYRITWENDEGIWYNYSVPRRSRSLAVHWNTKIFNGNKDKNSVVSHKLRSAIKSSAVRFWPLMKRNFVSMRTELYGCMAEPSSSVTKCKTTGREMSGESNPPSKKDCQWHVTSTKEKGTVTLKFTAFDFFKSDPLCNKDFVEVRNGLTKHAPLIGKYCGSKLPSPVQSSGNGLWVRYVVSGEIKTKVGMTYHDGPVNFQPGGVRDKGCGTRHHSNPPSQLDGSVSKQWSGQWPWQVALLLMGQSVQQCAGALIAPQWVLTAAHCFKRFKQPTQWVVRAGEFDLTLNEGSEQNRRAETIYIHSSYLPSSNENDIALVYLERPAVINDKVQVICLPKRGDLQSDSTCVVAGWGSTPNFHHLSAPLRSQSVPVVSREHCNRASSYGGLVKEGMICAGFEQAGRDKCYGDGGGPLMCQNIRGGWFVGGINSWGQGCGLPGKYDCPDLIVMELSHYLVYILLSMVTTTSSFPSENRDFSLGASDYNTDDDTFVINIAEDSDTADDLAKRVLSALSALNNRANRVPNQQRGKLYRARRVRRKTLGKNERVQMIFGKDERVNLSSSREAQIYPYYTAVMLSSGCTGTLIGPQHVLTAAHCVHNGKKRLKKAKHLQVGFLQHSGRFHWIRVQRKYIPRKWKEQPPQKDRLRYDFAVLKLIRRHNRQPMSVSSSSLLPGSRIQFSGFHGDKAYNSLWFTRCRVKGKSNDMIFNRCDGFKGISGSGVYVGTPRGDENVVVGVVSAIGRGTVRGRMIQFNLVNSLTKPKVKQISKWVARR</sequence>
<name>A0ABN8QT10_9CNID</name>
<dbReference type="Gene3D" id="2.40.10.10">
    <property type="entry name" value="Trypsin-like serine proteases"/>
    <property type="match status" value="4"/>
</dbReference>
<dbReference type="PROSITE" id="PS01286">
    <property type="entry name" value="FA58C_2"/>
    <property type="match status" value="2"/>
</dbReference>
<feature type="compositionally biased region" description="Low complexity" evidence="4">
    <location>
        <begin position="279"/>
        <end position="301"/>
    </location>
</feature>
<feature type="domain" description="CUB" evidence="5">
    <location>
        <begin position="151"/>
        <end position="263"/>
    </location>
</feature>
<dbReference type="CDD" id="cd00041">
    <property type="entry name" value="CUB"/>
    <property type="match status" value="6"/>
</dbReference>
<dbReference type="SMART" id="SM00231">
    <property type="entry name" value="FA58C"/>
    <property type="match status" value="2"/>
</dbReference>
<evidence type="ECO:0000259" key="5">
    <source>
        <dbReference type="PROSITE" id="PS01180"/>
    </source>
</evidence>
<feature type="domain" description="Peptidase S1" evidence="7">
    <location>
        <begin position="1498"/>
        <end position="1720"/>
    </location>
</feature>
<evidence type="ECO:0000313" key="8">
    <source>
        <dbReference type="EMBL" id="CAH3170047.1"/>
    </source>
</evidence>
<dbReference type="Proteomes" id="UP001159405">
    <property type="component" value="Unassembled WGS sequence"/>
</dbReference>
<feature type="domain" description="CUB" evidence="5">
    <location>
        <begin position="1028"/>
        <end position="1147"/>
    </location>
</feature>
<comment type="caution">
    <text evidence="3">Lacks conserved residue(s) required for the propagation of feature annotation.</text>
</comment>
<keyword evidence="9" id="KW-1185">Reference proteome</keyword>
<dbReference type="SMART" id="SM00020">
    <property type="entry name" value="Tryp_SPc"/>
    <property type="match status" value="1"/>
</dbReference>
<feature type="domain" description="CUB" evidence="5">
    <location>
        <begin position="435"/>
        <end position="547"/>
    </location>
</feature>
<protein>
    <submittedName>
        <fullName evidence="8">Uncharacterized protein</fullName>
    </submittedName>
</protein>
<dbReference type="PANTHER" id="PTHR24251">
    <property type="entry name" value="OVOCHYMASE-RELATED"/>
    <property type="match status" value="1"/>
</dbReference>
<feature type="domain" description="CUB" evidence="5">
    <location>
        <begin position="14"/>
        <end position="126"/>
    </location>
</feature>
<feature type="region of interest" description="Disordered" evidence="4">
    <location>
        <begin position="274"/>
        <end position="301"/>
    </location>
</feature>
<dbReference type="PROSITE" id="PS50022">
    <property type="entry name" value="FA58C_3"/>
    <property type="match status" value="2"/>
</dbReference>
<dbReference type="CDD" id="cd00190">
    <property type="entry name" value="Tryp_SPc"/>
    <property type="match status" value="1"/>
</dbReference>
<keyword evidence="2" id="KW-1015">Disulfide bond</keyword>
<feature type="region of interest" description="Disordered" evidence="4">
    <location>
        <begin position="1039"/>
        <end position="1058"/>
    </location>
</feature>
<dbReference type="PROSITE" id="PS00134">
    <property type="entry name" value="TRYPSIN_HIS"/>
    <property type="match status" value="2"/>
</dbReference>
<evidence type="ECO:0000313" key="9">
    <source>
        <dbReference type="Proteomes" id="UP001159405"/>
    </source>
</evidence>
<dbReference type="PANTHER" id="PTHR24251:SF37">
    <property type="entry name" value="CUB DOMAIN-CONTAINING PROTEIN"/>
    <property type="match status" value="1"/>
</dbReference>
<dbReference type="InterPro" id="IPR000859">
    <property type="entry name" value="CUB_dom"/>
</dbReference>
<feature type="compositionally biased region" description="Low complexity" evidence="4">
    <location>
        <begin position="134"/>
        <end position="147"/>
    </location>
</feature>
<dbReference type="InterPro" id="IPR001314">
    <property type="entry name" value="Peptidase_S1A"/>
</dbReference>
<dbReference type="SMART" id="SM00042">
    <property type="entry name" value="CUB"/>
    <property type="match status" value="6"/>
</dbReference>
<dbReference type="Gene3D" id="2.60.120.290">
    <property type="entry name" value="Spermadhesin, CUB domain"/>
    <property type="match status" value="6"/>
</dbReference>
<dbReference type="InterPro" id="IPR035914">
    <property type="entry name" value="Sperma_CUB_dom_sf"/>
</dbReference>
<evidence type="ECO:0000259" key="7">
    <source>
        <dbReference type="PROSITE" id="PS50240"/>
    </source>
</evidence>
<dbReference type="PROSITE" id="PS50240">
    <property type="entry name" value="TRYPSIN_DOM"/>
    <property type="match status" value="2"/>
</dbReference>
<feature type="domain" description="CUB" evidence="5">
    <location>
        <begin position="309"/>
        <end position="421"/>
    </location>
</feature>
<dbReference type="EMBL" id="CALNXK010000153">
    <property type="protein sequence ID" value="CAH3170047.1"/>
    <property type="molecule type" value="Genomic_DNA"/>
</dbReference>
<dbReference type="InterPro" id="IPR009003">
    <property type="entry name" value="Peptidase_S1_PA"/>
</dbReference>
<feature type="region of interest" description="Disordered" evidence="4">
    <location>
        <begin position="134"/>
        <end position="156"/>
    </location>
</feature>
<gene>
    <name evidence="8" type="ORF">PLOB_00010435</name>
</gene>
<dbReference type="InterPro" id="IPR043504">
    <property type="entry name" value="Peptidase_S1_PA_chymotrypsin"/>
</dbReference>